<feature type="compositionally biased region" description="Pro residues" evidence="2">
    <location>
        <begin position="15"/>
        <end position="28"/>
    </location>
</feature>
<dbReference type="SMART" id="SM00832">
    <property type="entry name" value="C8"/>
    <property type="match status" value="1"/>
</dbReference>
<feature type="region of interest" description="Disordered" evidence="2">
    <location>
        <begin position="1"/>
        <end position="28"/>
    </location>
</feature>
<name>A0ABN9H5V0_9NEOB</name>
<accession>A0ABN9H5V0</accession>
<gene>
    <name evidence="4" type="ORF">SPARVUS_LOCUS15320855</name>
</gene>
<feature type="domain" description="VWF/SSPO/Zonadhesin-like cysteine-rich" evidence="3">
    <location>
        <begin position="30"/>
        <end position="103"/>
    </location>
</feature>
<dbReference type="EMBL" id="CATNWA010019972">
    <property type="protein sequence ID" value="CAI9616073.1"/>
    <property type="molecule type" value="Genomic_DNA"/>
</dbReference>
<dbReference type="Proteomes" id="UP001162483">
    <property type="component" value="Unassembled WGS sequence"/>
</dbReference>
<sequence length="111" mass="12018">MAPHWRVNTTAPGCSKPPPPTPPNPTPAPTCKPSRLCDIILSDIFAECHKIIPYKPYHEGCVFDACRISNDSVQCSSLEIYASMCNANGICVDWRGKTGGHCPYNCPAGKV</sequence>
<evidence type="ECO:0000313" key="5">
    <source>
        <dbReference type="Proteomes" id="UP001162483"/>
    </source>
</evidence>
<keyword evidence="1" id="KW-1015">Disulfide bond</keyword>
<dbReference type="InterPro" id="IPR050780">
    <property type="entry name" value="Mucin_vWF_Thrombospondin_sf"/>
</dbReference>
<evidence type="ECO:0000313" key="4">
    <source>
        <dbReference type="EMBL" id="CAI9616073.1"/>
    </source>
</evidence>
<keyword evidence="5" id="KW-1185">Reference proteome</keyword>
<dbReference type="InterPro" id="IPR014853">
    <property type="entry name" value="VWF/SSPO/ZAN-like_Cys-rich_dom"/>
</dbReference>
<protein>
    <recommendedName>
        <fullName evidence="3">VWF/SSPO/Zonadhesin-like cysteine-rich domain-containing protein</fullName>
    </recommendedName>
</protein>
<evidence type="ECO:0000259" key="3">
    <source>
        <dbReference type="SMART" id="SM00832"/>
    </source>
</evidence>
<feature type="non-terminal residue" evidence="4">
    <location>
        <position position="111"/>
    </location>
</feature>
<reference evidence="4" key="1">
    <citation type="submission" date="2023-05" db="EMBL/GenBank/DDBJ databases">
        <authorList>
            <person name="Stuckert A."/>
        </authorList>
    </citation>
    <scope>NUCLEOTIDE SEQUENCE</scope>
</reference>
<organism evidence="4 5">
    <name type="scientific">Staurois parvus</name>
    <dbReference type="NCBI Taxonomy" id="386267"/>
    <lineage>
        <taxon>Eukaryota</taxon>
        <taxon>Metazoa</taxon>
        <taxon>Chordata</taxon>
        <taxon>Craniata</taxon>
        <taxon>Vertebrata</taxon>
        <taxon>Euteleostomi</taxon>
        <taxon>Amphibia</taxon>
        <taxon>Batrachia</taxon>
        <taxon>Anura</taxon>
        <taxon>Neobatrachia</taxon>
        <taxon>Ranoidea</taxon>
        <taxon>Ranidae</taxon>
        <taxon>Staurois</taxon>
    </lineage>
</organism>
<dbReference type="Pfam" id="PF08742">
    <property type="entry name" value="C8"/>
    <property type="match status" value="1"/>
</dbReference>
<evidence type="ECO:0000256" key="2">
    <source>
        <dbReference type="SAM" id="MobiDB-lite"/>
    </source>
</evidence>
<dbReference type="PANTHER" id="PTHR11339:SF402">
    <property type="entry name" value="VWFD DOMAIN-CONTAINING PROTEIN"/>
    <property type="match status" value="1"/>
</dbReference>
<evidence type="ECO:0000256" key="1">
    <source>
        <dbReference type="ARBA" id="ARBA00023157"/>
    </source>
</evidence>
<proteinExistence type="predicted"/>
<comment type="caution">
    <text evidence="4">The sequence shown here is derived from an EMBL/GenBank/DDBJ whole genome shotgun (WGS) entry which is preliminary data.</text>
</comment>
<dbReference type="PANTHER" id="PTHR11339">
    <property type="entry name" value="EXTRACELLULAR MATRIX GLYCOPROTEIN RELATED"/>
    <property type="match status" value="1"/>
</dbReference>